<sequence length="132" mass="15413">MKAYVIIFYRIISALYFFTCVGTEIWYLISLGGIGDVYDYFYLLGNIILIVIFLFVMRLDWENLEICFWSIIGDYPFNCNFQGSNNVKIACKVRLFIGTFSLLIPLLPFLGYKLYFKSNGIFNFIKSDILVL</sequence>
<feature type="transmembrane region" description="Helical" evidence="1">
    <location>
        <begin position="41"/>
        <end position="59"/>
    </location>
</feature>
<dbReference type="OrthoDB" id="2344667at2759"/>
<evidence type="ECO:0000313" key="3">
    <source>
        <dbReference type="Proteomes" id="UP000684084"/>
    </source>
</evidence>
<reference evidence="2" key="1">
    <citation type="submission" date="2020-05" db="EMBL/GenBank/DDBJ databases">
        <authorList>
            <person name="Rincon C."/>
            <person name="Sanders R I."/>
            <person name="Robbins C."/>
            <person name="Chaturvedi A."/>
        </authorList>
    </citation>
    <scope>NUCLEOTIDE SEQUENCE</scope>
    <source>
        <strain evidence="2">CHB12</strain>
    </source>
</reference>
<proteinExistence type="predicted"/>
<evidence type="ECO:0000313" key="2">
    <source>
        <dbReference type="EMBL" id="CAB5349466.1"/>
    </source>
</evidence>
<gene>
    <name evidence="2" type="ORF">CHRIB12_LOCUS4724</name>
</gene>
<feature type="transmembrane region" description="Helical" evidence="1">
    <location>
        <begin position="95"/>
        <end position="115"/>
    </location>
</feature>
<accession>A0A916E1U7</accession>
<feature type="transmembrane region" description="Helical" evidence="1">
    <location>
        <begin position="7"/>
        <end position="29"/>
    </location>
</feature>
<dbReference type="EMBL" id="CAGKOT010000007">
    <property type="protein sequence ID" value="CAB5349466.1"/>
    <property type="molecule type" value="Genomic_DNA"/>
</dbReference>
<keyword evidence="1" id="KW-0472">Membrane</keyword>
<dbReference type="AlphaFoldDB" id="A0A916E1U7"/>
<name>A0A916E1U7_9GLOM</name>
<protein>
    <submittedName>
        <fullName evidence="2">Uncharacterized protein</fullName>
    </submittedName>
</protein>
<dbReference type="Proteomes" id="UP000684084">
    <property type="component" value="Unassembled WGS sequence"/>
</dbReference>
<dbReference type="VEuPathDB" id="FungiDB:RhiirFUN_022814"/>
<comment type="caution">
    <text evidence="2">The sequence shown here is derived from an EMBL/GenBank/DDBJ whole genome shotgun (WGS) entry which is preliminary data.</text>
</comment>
<keyword evidence="1" id="KW-1133">Transmembrane helix</keyword>
<organism evidence="2 3">
    <name type="scientific">Rhizophagus irregularis</name>
    <dbReference type="NCBI Taxonomy" id="588596"/>
    <lineage>
        <taxon>Eukaryota</taxon>
        <taxon>Fungi</taxon>
        <taxon>Fungi incertae sedis</taxon>
        <taxon>Mucoromycota</taxon>
        <taxon>Glomeromycotina</taxon>
        <taxon>Glomeromycetes</taxon>
        <taxon>Glomerales</taxon>
        <taxon>Glomeraceae</taxon>
        <taxon>Rhizophagus</taxon>
    </lineage>
</organism>
<keyword evidence="1" id="KW-0812">Transmembrane</keyword>
<evidence type="ECO:0000256" key="1">
    <source>
        <dbReference type="SAM" id="Phobius"/>
    </source>
</evidence>